<keyword evidence="3" id="KW-1185">Reference proteome</keyword>
<dbReference type="Proteomes" id="UP000326396">
    <property type="component" value="Linkage Group LG3"/>
</dbReference>
<evidence type="ECO:0000256" key="1">
    <source>
        <dbReference type="SAM" id="MobiDB-lite"/>
    </source>
</evidence>
<feature type="region of interest" description="Disordered" evidence="1">
    <location>
        <begin position="1"/>
        <end position="25"/>
    </location>
</feature>
<comment type="caution">
    <text evidence="2">The sequence shown here is derived from an EMBL/GenBank/DDBJ whole genome shotgun (WGS) entry which is preliminary data.</text>
</comment>
<protein>
    <submittedName>
        <fullName evidence="2">Uncharacterized protein</fullName>
    </submittedName>
</protein>
<accession>A0A5N6N5R8</accession>
<evidence type="ECO:0000313" key="3">
    <source>
        <dbReference type="Proteomes" id="UP000326396"/>
    </source>
</evidence>
<dbReference type="EMBL" id="SZYD01000013">
    <property type="protein sequence ID" value="KAD4385153.1"/>
    <property type="molecule type" value="Genomic_DNA"/>
</dbReference>
<reference evidence="2 3" key="1">
    <citation type="submission" date="2019-05" db="EMBL/GenBank/DDBJ databases">
        <title>Mikania micrantha, genome provides insights into the molecular mechanism of rapid growth.</title>
        <authorList>
            <person name="Liu B."/>
        </authorList>
    </citation>
    <scope>NUCLEOTIDE SEQUENCE [LARGE SCALE GENOMIC DNA]</scope>
    <source>
        <strain evidence="2">NLD-2019</strain>
        <tissue evidence="2">Leaf</tissue>
    </source>
</reference>
<dbReference type="AlphaFoldDB" id="A0A5N6N5R8"/>
<gene>
    <name evidence="2" type="ORF">E3N88_25321</name>
</gene>
<sequence length="146" mass="17583">MADEHNPEGFGHEEEHLTELQVTMREEKTVRETELRIVRNREMKKLCFGLLRGTRRLRETLFAVREEPTISEIPNFFAVREESLNPRSRFQVTGSSRSNQEVFLQVWIVRFQSEIRSKGNNSFYPIDFDNMWIKLSFEYYVMIWED</sequence>
<evidence type="ECO:0000313" key="2">
    <source>
        <dbReference type="EMBL" id="KAD4385153.1"/>
    </source>
</evidence>
<proteinExistence type="predicted"/>
<name>A0A5N6N5R8_9ASTR</name>
<organism evidence="2 3">
    <name type="scientific">Mikania micrantha</name>
    <name type="common">bitter vine</name>
    <dbReference type="NCBI Taxonomy" id="192012"/>
    <lineage>
        <taxon>Eukaryota</taxon>
        <taxon>Viridiplantae</taxon>
        <taxon>Streptophyta</taxon>
        <taxon>Embryophyta</taxon>
        <taxon>Tracheophyta</taxon>
        <taxon>Spermatophyta</taxon>
        <taxon>Magnoliopsida</taxon>
        <taxon>eudicotyledons</taxon>
        <taxon>Gunneridae</taxon>
        <taxon>Pentapetalae</taxon>
        <taxon>asterids</taxon>
        <taxon>campanulids</taxon>
        <taxon>Asterales</taxon>
        <taxon>Asteraceae</taxon>
        <taxon>Asteroideae</taxon>
        <taxon>Heliantheae alliance</taxon>
        <taxon>Eupatorieae</taxon>
        <taxon>Mikania</taxon>
    </lineage>
</organism>